<name>A0A6A4WI98_AMPAM</name>
<dbReference type="AlphaFoldDB" id="A0A6A4WI98"/>
<accession>A0A6A4WI98</accession>
<organism evidence="1 2">
    <name type="scientific">Amphibalanus amphitrite</name>
    <name type="common">Striped barnacle</name>
    <name type="synonym">Balanus amphitrite</name>
    <dbReference type="NCBI Taxonomy" id="1232801"/>
    <lineage>
        <taxon>Eukaryota</taxon>
        <taxon>Metazoa</taxon>
        <taxon>Ecdysozoa</taxon>
        <taxon>Arthropoda</taxon>
        <taxon>Crustacea</taxon>
        <taxon>Multicrustacea</taxon>
        <taxon>Cirripedia</taxon>
        <taxon>Thoracica</taxon>
        <taxon>Thoracicalcarea</taxon>
        <taxon>Balanomorpha</taxon>
        <taxon>Balanoidea</taxon>
        <taxon>Balanidae</taxon>
        <taxon>Amphibalaninae</taxon>
        <taxon>Amphibalanus</taxon>
    </lineage>
</organism>
<gene>
    <name evidence="1" type="ORF">FJT64_022026</name>
</gene>
<evidence type="ECO:0000313" key="2">
    <source>
        <dbReference type="Proteomes" id="UP000440578"/>
    </source>
</evidence>
<evidence type="ECO:0000313" key="1">
    <source>
        <dbReference type="EMBL" id="KAF0306485.1"/>
    </source>
</evidence>
<protein>
    <submittedName>
        <fullName evidence="1">Uncharacterized protein</fullName>
    </submittedName>
</protein>
<proteinExistence type="predicted"/>
<comment type="caution">
    <text evidence="1">The sequence shown here is derived from an EMBL/GenBank/DDBJ whole genome shotgun (WGS) entry which is preliminary data.</text>
</comment>
<dbReference type="EMBL" id="VIIS01000665">
    <property type="protein sequence ID" value="KAF0306485.1"/>
    <property type="molecule type" value="Genomic_DNA"/>
</dbReference>
<sequence>MMDRNAMVLTAALEALREAELKVERLERQLGLNGTAAVHRLDDAHNMMDRNAMVLTAALEALREAELKVERLERQLGLNGTAAVV</sequence>
<reference evidence="1 2" key="1">
    <citation type="submission" date="2019-07" db="EMBL/GenBank/DDBJ databases">
        <title>Draft genome assembly of a fouling barnacle, Amphibalanus amphitrite (Darwin, 1854): The first reference genome for Thecostraca.</title>
        <authorList>
            <person name="Kim W."/>
        </authorList>
    </citation>
    <scope>NUCLEOTIDE SEQUENCE [LARGE SCALE GENOMIC DNA]</scope>
    <source>
        <strain evidence="1">SNU_AA5</strain>
        <tissue evidence="1">Soma without cirri and trophi</tissue>
    </source>
</reference>
<dbReference type="Proteomes" id="UP000440578">
    <property type="component" value="Unassembled WGS sequence"/>
</dbReference>
<keyword evidence="2" id="KW-1185">Reference proteome</keyword>